<reference evidence="1" key="1">
    <citation type="submission" date="2020-04" db="EMBL/GenBank/DDBJ databases">
        <authorList>
            <person name="Chiriac C."/>
            <person name="Salcher M."/>
            <person name="Ghai R."/>
            <person name="Kavagutti S V."/>
        </authorList>
    </citation>
    <scope>NUCLEOTIDE SEQUENCE</scope>
</reference>
<dbReference type="Pfam" id="PF19174">
    <property type="entry name" value="DUF5856"/>
    <property type="match status" value="1"/>
</dbReference>
<name>A0A6J5L8T9_9CAUD</name>
<proteinExistence type="predicted"/>
<organism evidence="1">
    <name type="scientific">uncultured Caudovirales phage</name>
    <dbReference type="NCBI Taxonomy" id="2100421"/>
    <lineage>
        <taxon>Viruses</taxon>
        <taxon>Duplodnaviria</taxon>
        <taxon>Heunggongvirae</taxon>
        <taxon>Uroviricota</taxon>
        <taxon>Caudoviricetes</taxon>
        <taxon>Peduoviridae</taxon>
        <taxon>Maltschvirus</taxon>
        <taxon>Maltschvirus maltsch</taxon>
    </lineage>
</organism>
<protein>
    <submittedName>
        <fullName evidence="1">Uncharacterized protein</fullName>
    </submittedName>
</protein>
<sequence length="124" mass="14468">MMKNSEVVKFLLETQTQFRILHWQTKSFSRHSAYGRIYDSLDDLIDKFVETCMGKHGRPTFTGGYTLAGRDIEELELTEHINLVCEYLVGLSEIYDPKMDSDLLNIRDEMLGEINQLKYLLTLK</sequence>
<evidence type="ECO:0000313" key="1">
    <source>
        <dbReference type="EMBL" id="CAB4129852.1"/>
    </source>
</evidence>
<dbReference type="InterPro" id="IPR043876">
    <property type="entry name" value="DUF5856"/>
</dbReference>
<dbReference type="EMBL" id="LR796235">
    <property type="protein sequence ID" value="CAB4129852.1"/>
    <property type="molecule type" value="Genomic_DNA"/>
</dbReference>
<accession>A0A6J5L8T9</accession>
<gene>
    <name evidence="1" type="ORF">UFOVP117_131</name>
</gene>